<proteinExistence type="predicted"/>
<comment type="caution">
    <text evidence="6">The sequence shown here is derived from an EMBL/GenBank/DDBJ whole genome shotgun (WGS) entry which is preliminary data.</text>
</comment>
<protein>
    <recommendedName>
        <fullName evidence="8">Hopanoid biosynthesis associated protein HpnK</fullName>
    </recommendedName>
</protein>
<evidence type="ECO:0000256" key="4">
    <source>
        <dbReference type="ARBA" id="ARBA00022842"/>
    </source>
</evidence>
<evidence type="ECO:0000256" key="3">
    <source>
        <dbReference type="ARBA" id="ARBA00022801"/>
    </source>
</evidence>
<evidence type="ECO:0000256" key="1">
    <source>
        <dbReference type="ARBA" id="ARBA00001946"/>
    </source>
</evidence>
<sequence>MSDAPACVIVTADDFGLDPAVNEAVAQAHDRGILSAASLMVGAGAAAEAADIARARPTLGVGLHLVLTDGQAVLPRSDIPDLVDATGRFREGMASAGARFFFRPRVRRQLAAEIRAQYEAFVATGLPLDHVNAHKHFHVHPTILSLALKIGRDYGLRAMRWPSEPRGDASQAASGDRRALFEAALMTPWLRGMRRRIRAAGVVSNDRLLGLRATGHMTESRVLAAIEAARTGPVAEIYGHPACRNHLNAAMADYDHTGEYDALVSPRVIEALQKAGLQPIRFADLADRATANDAARNTL</sequence>
<name>A0A084IQW7_SALHC</name>
<dbReference type="GO" id="GO:0046872">
    <property type="term" value="F:metal ion binding"/>
    <property type="evidence" value="ECO:0007669"/>
    <property type="project" value="UniProtKB-KW"/>
</dbReference>
<dbReference type="GO" id="GO:0019213">
    <property type="term" value="F:deacetylase activity"/>
    <property type="evidence" value="ECO:0007669"/>
    <property type="project" value="TreeGrafter"/>
</dbReference>
<dbReference type="STRING" id="1304275.C41B8_00090"/>
<dbReference type="Proteomes" id="UP000028302">
    <property type="component" value="Unassembled WGS sequence"/>
</dbReference>
<dbReference type="GO" id="GO:0016787">
    <property type="term" value="F:hydrolase activity"/>
    <property type="evidence" value="ECO:0007669"/>
    <property type="project" value="UniProtKB-KW"/>
</dbReference>
<dbReference type="AlphaFoldDB" id="A0A084IQW7"/>
<keyword evidence="2" id="KW-0479">Metal-binding</keyword>
<dbReference type="InterPro" id="IPR017836">
    <property type="entry name" value="Hopanoid_biosynth-assoc_HpnK"/>
</dbReference>
<evidence type="ECO:0008006" key="8">
    <source>
        <dbReference type="Google" id="ProtNLM"/>
    </source>
</evidence>
<dbReference type="PANTHER" id="PTHR31609:SF1">
    <property type="entry name" value="CARBOHYDRATE DEACETYLASE"/>
    <property type="match status" value="1"/>
</dbReference>
<comment type="cofactor">
    <cofactor evidence="1">
        <name>Mg(2+)</name>
        <dbReference type="ChEBI" id="CHEBI:18420"/>
    </cofactor>
</comment>
<dbReference type="eggNOG" id="COG3394">
    <property type="taxonomic scope" value="Bacteria"/>
</dbReference>
<organism evidence="6 7">
    <name type="scientific">Salinisphaera hydrothermalis (strain C41B8)</name>
    <dbReference type="NCBI Taxonomy" id="1304275"/>
    <lineage>
        <taxon>Bacteria</taxon>
        <taxon>Pseudomonadati</taxon>
        <taxon>Pseudomonadota</taxon>
        <taxon>Gammaproteobacteria</taxon>
        <taxon>Salinisphaerales</taxon>
        <taxon>Salinisphaeraceae</taxon>
        <taxon>Salinisphaera</taxon>
    </lineage>
</organism>
<keyword evidence="7" id="KW-1185">Reference proteome</keyword>
<dbReference type="Pfam" id="PF04794">
    <property type="entry name" value="YdjC"/>
    <property type="match status" value="1"/>
</dbReference>
<keyword evidence="5" id="KW-0119">Carbohydrate metabolism</keyword>
<evidence type="ECO:0000256" key="2">
    <source>
        <dbReference type="ARBA" id="ARBA00022723"/>
    </source>
</evidence>
<evidence type="ECO:0000256" key="5">
    <source>
        <dbReference type="ARBA" id="ARBA00023277"/>
    </source>
</evidence>
<gene>
    <name evidence="6" type="ORF">C41B8_00090</name>
</gene>
<dbReference type="OrthoDB" id="9774177at2"/>
<keyword evidence="3" id="KW-0378">Hydrolase</keyword>
<dbReference type="InterPro" id="IPR006879">
    <property type="entry name" value="YdjC-like"/>
</dbReference>
<dbReference type="PANTHER" id="PTHR31609">
    <property type="entry name" value="YDJC DEACETYLASE FAMILY MEMBER"/>
    <property type="match status" value="1"/>
</dbReference>
<dbReference type="Gene3D" id="3.20.20.370">
    <property type="entry name" value="Glycoside hydrolase/deacetylase"/>
    <property type="match status" value="1"/>
</dbReference>
<dbReference type="RefSeq" id="WP_037332584.1">
    <property type="nucleotide sequence ID" value="NZ_APNK01000001.1"/>
</dbReference>
<reference evidence="6 7" key="1">
    <citation type="submission" date="2013-03" db="EMBL/GenBank/DDBJ databases">
        <title>Salinisphaera hydrothermalis C41B8 Genome Sequencing.</title>
        <authorList>
            <person name="Li C."/>
            <person name="Lai Q."/>
            <person name="Shao Z."/>
        </authorList>
    </citation>
    <scope>NUCLEOTIDE SEQUENCE [LARGE SCALE GENOMIC DNA]</scope>
    <source>
        <strain evidence="6 7">C41B8</strain>
    </source>
</reference>
<evidence type="ECO:0000313" key="6">
    <source>
        <dbReference type="EMBL" id="KEZ79101.1"/>
    </source>
</evidence>
<evidence type="ECO:0000313" key="7">
    <source>
        <dbReference type="Proteomes" id="UP000028302"/>
    </source>
</evidence>
<dbReference type="PATRIC" id="fig|1304275.5.peg.18"/>
<accession>A0A084IQW7</accession>
<dbReference type="SUPFAM" id="SSF88713">
    <property type="entry name" value="Glycoside hydrolase/deacetylase"/>
    <property type="match status" value="1"/>
</dbReference>
<dbReference type="GO" id="GO:0005975">
    <property type="term" value="P:carbohydrate metabolic process"/>
    <property type="evidence" value="ECO:0007669"/>
    <property type="project" value="InterPro"/>
</dbReference>
<dbReference type="EMBL" id="APNK01000001">
    <property type="protein sequence ID" value="KEZ79101.1"/>
    <property type="molecule type" value="Genomic_DNA"/>
</dbReference>
<keyword evidence="4" id="KW-0460">Magnesium</keyword>
<dbReference type="NCBIfam" id="TIGR03473">
    <property type="entry name" value="HpnK"/>
    <property type="match status" value="1"/>
</dbReference>
<dbReference type="InterPro" id="IPR011330">
    <property type="entry name" value="Glyco_hydro/deAcase_b/a-brl"/>
</dbReference>